<reference evidence="2 3" key="1">
    <citation type="journal article" date="2015" name="Proc. Natl. Acad. Sci. U.S.A.">
        <title>The resurrection genome of Boea hygrometrica: A blueprint for survival of dehydration.</title>
        <authorList>
            <person name="Xiao L."/>
            <person name="Yang G."/>
            <person name="Zhang L."/>
            <person name="Yang X."/>
            <person name="Zhao S."/>
            <person name="Ji Z."/>
            <person name="Zhou Q."/>
            <person name="Hu M."/>
            <person name="Wang Y."/>
            <person name="Chen M."/>
            <person name="Xu Y."/>
            <person name="Jin H."/>
            <person name="Xiao X."/>
            <person name="Hu G."/>
            <person name="Bao F."/>
            <person name="Hu Y."/>
            <person name="Wan P."/>
            <person name="Li L."/>
            <person name="Deng X."/>
            <person name="Kuang T."/>
            <person name="Xiang C."/>
            <person name="Zhu J.K."/>
            <person name="Oliver M.J."/>
            <person name="He Y."/>
        </authorList>
    </citation>
    <scope>NUCLEOTIDE SEQUENCE [LARGE SCALE GENOMIC DNA]</scope>
    <source>
        <strain evidence="3">cv. XS01</strain>
    </source>
</reference>
<name>A0A2Z7AB44_9LAMI</name>
<evidence type="ECO:0000313" key="3">
    <source>
        <dbReference type="Proteomes" id="UP000250235"/>
    </source>
</evidence>
<gene>
    <name evidence="2" type="ORF">F511_11861</name>
</gene>
<feature type="compositionally biased region" description="Polar residues" evidence="1">
    <location>
        <begin position="199"/>
        <end position="217"/>
    </location>
</feature>
<dbReference type="EMBL" id="KV019249">
    <property type="protein sequence ID" value="KZV16185.1"/>
    <property type="molecule type" value="Genomic_DNA"/>
</dbReference>
<dbReference type="OrthoDB" id="1751168at2759"/>
<dbReference type="AlphaFoldDB" id="A0A2Z7AB44"/>
<evidence type="ECO:0008006" key="4">
    <source>
        <dbReference type="Google" id="ProtNLM"/>
    </source>
</evidence>
<feature type="region of interest" description="Disordered" evidence="1">
    <location>
        <begin position="199"/>
        <end position="244"/>
    </location>
</feature>
<feature type="compositionally biased region" description="Basic and acidic residues" evidence="1">
    <location>
        <begin position="220"/>
        <end position="244"/>
    </location>
</feature>
<organism evidence="2 3">
    <name type="scientific">Dorcoceras hygrometricum</name>
    <dbReference type="NCBI Taxonomy" id="472368"/>
    <lineage>
        <taxon>Eukaryota</taxon>
        <taxon>Viridiplantae</taxon>
        <taxon>Streptophyta</taxon>
        <taxon>Embryophyta</taxon>
        <taxon>Tracheophyta</taxon>
        <taxon>Spermatophyta</taxon>
        <taxon>Magnoliopsida</taxon>
        <taxon>eudicotyledons</taxon>
        <taxon>Gunneridae</taxon>
        <taxon>Pentapetalae</taxon>
        <taxon>asterids</taxon>
        <taxon>lamiids</taxon>
        <taxon>Lamiales</taxon>
        <taxon>Gesneriaceae</taxon>
        <taxon>Didymocarpoideae</taxon>
        <taxon>Trichosporeae</taxon>
        <taxon>Loxocarpinae</taxon>
        <taxon>Dorcoceras</taxon>
    </lineage>
</organism>
<keyword evidence="3" id="KW-1185">Reference proteome</keyword>
<proteinExistence type="predicted"/>
<evidence type="ECO:0000313" key="2">
    <source>
        <dbReference type="EMBL" id="KZV16185.1"/>
    </source>
</evidence>
<evidence type="ECO:0000256" key="1">
    <source>
        <dbReference type="SAM" id="MobiDB-lite"/>
    </source>
</evidence>
<dbReference type="Proteomes" id="UP000250235">
    <property type="component" value="Unassembled WGS sequence"/>
</dbReference>
<sequence length="350" mass="38936">MAAFFFVNDTQVDFASVIAMEHTSMVRMFKYLEDTWLKGFLEASGSMYEGAVLEFFANAKVVAGTVISFLANRKLALTKEFFAETFGLQTDGMVGFLVIPTETMVEMRRRFSGSDVPFRAPNKKKEMKMEYRLLHDIVAKALCAKAGSFDVGKSEKFDLMVAISAGLKVNWAQVLFQTLVAMVNTPTKQSQGFAVQTSKVSGDTASEEQSTAESLPSLTDRAEKEAGEMMRKPKKAAVEKPKKKKEKVESIKADTYFTRQSTVQLRRQLETSLKGIKIKIYVLESTLVRHVADSQQHLVDELAFVKSQLAEMVDCINELRDAKKGEGPSKGPGPSIKKRRLLYDGLSSSS</sequence>
<protein>
    <recommendedName>
        <fullName evidence="4">Dystroglycan-like</fullName>
    </recommendedName>
</protein>
<accession>A0A2Z7AB44</accession>